<dbReference type="Pfam" id="PF00413">
    <property type="entry name" value="Peptidase_M10"/>
    <property type="match status" value="1"/>
</dbReference>
<dbReference type="CDD" id="cd04277">
    <property type="entry name" value="ZnMc_serralysin_like"/>
    <property type="match status" value="1"/>
</dbReference>
<evidence type="ECO:0000256" key="8">
    <source>
        <dbReference type="ARBA" id="ARBA00022801"/>
    </source>
</evidence>
<keyword evidence="7" id="KW-0677">Repeat</keyword>
<evidence type="ECO:0000256" key="4">
    <source>
        <dbReference type="ARBA" id="ARBA00022525"/>
    </source>
</evidence>
<evidence type="ECO:0000256" key="3">
    <source>
        <dbReference type="ARBA" id="ARBA00009490"/>
    </source>
</evidence>
<evidence type="ECO:0000313" key="12">
    <source>
        <dbReference type="Proteomes" id="UP000186228"/>
    </source>
</evidence>
<dbReference type="OrthoDB" id="223957at2"/>
<dbReference type="InterPro" id="IPR011049">
    <property type="entry name" value="Serralysin-like_metalloprot_C"/>
</dbReference>
<evidence type="ECO:0000313" key="11">
    <source>
        <dbReference type="EMBL" id="SCB21857.1"/>
    </source>
</evidence>
<dbReference type="GO" id="GO:0006508">
    <property type="term" value="P:proteolysis"/>
    <property type="evidence" value="ECO:0007669"/>
    <property type="project" value="UniProtKB-KW"/>
</dbReference>
<dbReference type="Pfam" id="PF08548">
    <property type="entry name" value="Peptidase_M10_C"/>
    <property type="match status" value="1"/>
</dbReference>
<dbReference type="GO" id="GO:0005509">
    <property type="term" value="F:calcium ion binding"/>
    <property type="evidence" value="ECO:0007669"/>
    <property type="project" value="InterPro"/>
</dbReference>
<dbReference type="EMBL" id="FMAC01000004">
    <property type="protein sequence ID" value="SCB21857.1"/>
    <property type="molecule type" value="Genomic_DNA"/>
</dbReference>
<dbReference type="Gene3D" id="3.40.390.10">
    <property type="entry name" value="Collagenase (Catalytic Domain)"/>
    <property type="match status" value="1"/>
</dbReference>
<dbReference type="InterPro" id="IPR006026">
    <property type="entry name" value="Peptidase_Metallo"/>
</dbReference>
<dbReference type="InterPro" id="IPR001818">
    <property type="entry name" value="Pept_M10_metallopeptidase"/>
</dbReference>
<proteinExistence type="inferred from homology"/>
<dbReference type="PANTHER" id="PTHR38340">
    <property type="entry name" value="S-LAYER PROTEIN"/>
    <property type="match status" value="1"/>
</dbReference>
<dbReference type="SUPFAM" id="SSF55486">
    <property type="entry name" value="Metalloproteases ('zincins'), catalytic domain"/>
    <property type="match status" value="1"/>
</dbReference>
<dbReference type="Pfam" id="PF00353">
    <property type="entry name" value="HemolysinCabind"/>
    <property type="match status" value="1"/>
</dbReference>
<keyword evidence="5" id="KW-0645">Protease</keyword>
<keyword evidence="12" id="KW-1185">Reference proteome</keyword>
<dbReference type="RefSeq" id="WP_075853434.1">
    <property type="nucleotide sequence ID" value="NZ_FMAC01000004.1"/>
</dbReference>
<dbReference type="GO" id="GO:0008270">
    <property type="term" value="F:zinc ion binding"/>
    <property type="evidence" value="ECO:0007669"/>
    <property type="project" value="InterPro"/>
</dbReference>
<feature type="domain" description="Peptidase metallopeptidase" evidence="10">
    <location>
        <begin position="31"/>
        <end position="213"/>
    </location>
</feature>
<dbReference type="STRING" id="52131.GA0061100_104162"/>
<dbReference type="AlphaFoldDB" id="A0A1C3V2Q8"/>
<dbReference type="PROSITE" id="PS00330">
    <property type="entry name" value="HEMOLYSIN_CALCIUM"/>
    <property type="match status" value="1"/>
</dbReference>
<evidence type="ECO:0000256" key="7">
    <source>
        <dbReference type="ARBA" id="ARBA00022737"/>
    </source>
</evidence>
<dbReference type="Proteomes" id="UP000186228">
    <property type="component" value="Unassembled WGS sequence"/>
</dbReference>
<comment type="cofactor">
    <cofactor evidence="1">
        <name>Ca(2+)</name>
        <dbReference type="ChEBI" id="CHEBI:29108"/>
    </cofactor>
</comment>
<dbReference type="InterPro" id="IPR013858">
    <property type="entry name" value="Peptidase_M10B_C"/>
</dbReference>
<dbReference type="InterPro" id="IPR001343">
    <property type="entry name" value="Hemolysn_Ca-bd"/>
</dbReference>
<keyword evidence="6" id="KW-0479">Metal-binding</keyword>
<dbReference type="PANTHER" id="PTHR38340:SF1">
    <property type="entry name" value="S-LAYER PROTEIN"/>
    <property type="match status" value="1"/>
</dbReference>
<evidence type="ECO:0000256" key="9">
    <source>
        <dbReference type="ARBA" id="ARBA00022833"/>
    </source>
</evidence>
<dbReference type="Gene3D" id="2.150.10.10">
    <property type="entry name" value="Serralysin-like metalloprotease, C-terminal"/>
    <property type="match status" value="1"/>
</dbReference>
<accession>A0A1C3V2Q8</accession>
<comment type="similarity">
    <text evidence="3">Belongs to the peptidase M10B family.</text>
</comment>
<comment type="subcellular location">
    <subcellularLocation>
        <location evidence="2">Secreted</location>
    </subcellularLocation>
</comment>
<dbReference type="GO" id="GO:0004222">
    <property type="term" value="F:metalloendopeptidase activity"/>
    <property type="evidence" value="ECO:0007669"/>
    <property type="project" value="InterPro"/>
</dbReference>
<evidence type="ECO:0000256" key="2">
    <source>
        <dbReference type="ARBA" id="ARBA00004613"/>
    </source>
</evidence>
<evidence type="ECO:0000256" key="6">
    <source>
        <dbReference type="ARBA" id="ARBA00022723"/>
    </source>
</evidence>
<keyword evidence="4" id="KW-0964">Secreted</keyword>
<reference evidence="12" key="1">
    <citation type="submission" date="2016-08" db="EMBL/GenBank/DDBJ databases">
        <authorList>
            <person name="Varghese N."/>
            <person name="Submissions Spin"/>
        </authorList>
    </citation>
    <scope>NUCLEOTIDE SEQUENCE [LARGE SCALE GENOMIC DNA]</scope>
    <source>
        <strain evidence="12">CCBAU 57015</strain>
    </source>
</reference>
<keyword evidence="8" id="KW-0378">Hydrolase</keyword>
<organism evidence="11 12">
    <name type="scientific">Rhizobium hainanense</name>
    <dbReference type="NCBI Taxonomy" id="52131"/>
    <lineage>
        <taxon>Bacteria</taxon>
        <taxon>Pseudomonadati</taxon>
        <taxon>Pseudomonadota</taxon>
        <taxon>Alphaproteobacteria</taxon>
        <taxon>Hyphomicrobiales</taxon>
        <taxon>Rhizobiaceae</taxon>
        <taxon>Rhizobium/Agrobacterium group</taxon>
        <taxon>Rhizobium</taxon>
    </lineage>
</organism>
<protein>
    <submittedName>
        <fullName evidence="11">Serralysin</fullName>
    </submittedName>
</protein>
<gene>
    <name evidence="11" type="ORF">GA0061100_104162</name>
</gene>
<dbReference type="SUPFAM" id="SSF51120">
    <property type="entry name" value="beta-Roll"/>
    <property type="match status" value="1"/>
</dbReference>
<name>A0A1C3V2Q8_9HYPH</name>
<sequence>MLTITYPVSVFGDDADDLIYGQYWAQTSLDFSFTTSGAQYGSYSTGEQLTFQPLNATMRAAVNSALAQYASVSNLSFNEKADAGSATIRFGMSDEAQDTAYTYFPSSSDLGGDVWFGTQTGTSAMTDPIKGNYAWISTLHEIGHAFGLKHSFEPSFYNSSEMSIWHDSMEFTVMSYRSYFAASTSFGYTNEDFGFAQSLMMYDIAAIQKLYGANFTTHSGDTTYTFSPTTGEMFIDGVGQGKPGDNRIFLTIWDGGGNDTYDFSNYTTNQSINLQPGSWSLMSAAQSAYLGEGNFAHGNVYNALQYNGDSRSLIENAIGGSGNDTIIGNAANNTLKGGAGNDWLNGGAGNDWLDGGVGFDTAVLNFRLADATVDYGYRAMVVKGGGAAESLVSIEKLQFSDRTVVQGDSLVDDMFYYTHNRDVLNAGADADQHYLNYGWREGRDPNKFFDTSEYLAKYHDVAAAGINPLLHYDQFGWKEGRDPSDAFHTLEYLRINPDVAAAKIDPLQHYLNFGIYEGRPLNAAELLINGTYYFQSNPDVAAAHLDPVQHYNQYGWLEGRDPNAFFDTSAYLAKYKDVAAADVNPFTHYLQYGWHEGRDPSANFDTAGYLKLYPDVAAAGINPLVHYLEFGIFEGRTYVNDGVLA</sequence>
<dbReference type="SMART" id="SM00235">
    <property type="entry name" value="ZnMc"/>
    <property type="match status" value="1"/>
</dbReference>
<evidence type="ECO:0000256" key="5">
    <source>
        <dbReference type="ARBA" id="ARBA00022670"/>
    </source>
</evidence>
<dbReference type="InterPro" id="IPR018511">
    <property type="entry name" value="Hemolysin-typ_Ca-bd_CS"/>
</dbReference>
<evidence type="ECO:0000256" key="1">
    <source>
        <dbReference type="ARBA" id="ARBA00001913"/>
    </source>
</evidence>
<dbReference type="InterPro" id="IPR034033">
    <property type="entry name" value="Serralysin-like"/>
</dbReference>
<dbReference type="InterPro" id="IPR050557">
    <property type="entry name" value="RTX_toxin/Mannuronan_C5-epim"/>
</dbReference>
<evidence type="ECO:0000259" key="10">
    <source>
        <dbReference type="SMART" id="SM00235"/>
    </source>
</evidence>
<dbReference type="InterPro" id="IPR024079">
    <property type="entry name" value="MetalloPept_cat_dom_sf"/>
</dbReference>
<keyword evidence="9" id="KW-0862">Zinc</keyword>
<dbReference type="GO" id="GO:0031012">
    <property type="term" value="C:extracellular matrix"/>
    <property type="evidence" value="ECO:0007669"/>
    <property type="project" value="InterPro"/>
</dbReference>
<dbReference type="GO" id="GO:0005615">
    <property type="term" value="C:extracellular space"/>
    <property type="evidence" value="ECO:0007669"/>
    <property type="project" value="InterPro"/>
</dbReference>
<dbReference type="PRINTS" id="PR00313">
    <property type="entry name" value="CABNDNGRPT"/>
</dbReference>